<dbReference type="PANTHER" id="PTHR45884">
    <property type="entry name" value="N-ACETYLTRANSFERASE ECO"/>
    <property type="match status" value="1"/>
</dbReference>
<evidence type="ECO:0000256" key="9">
    <source>
        <dbReference type="ARBA" id="ARBA00023315"/>
    </source>
</evidence>
<dbReference type="Pfam" id="PF13878">
    <property type="entry name" value="zf-C2H2_3"/>
    <property type="match status" value="1"/>
</dbReference>
<evidence type="ECO:0000313" key="14">
    <source>
        <dbReference type="Proteomes" id="UP000521872"/>
    </source>
</evidence>
<name>A0A8H4VQL9_9AGAR</name>
<keyword evidence="8" id="KW-0131">Cell cycle</keyword>
<dbReference type="GO" id="GO:0007064">
    <property type="term" value="P:mitotic sister chromatid cohesion"/>
    <property type="evidence" value="ECO:0007669"/>
    <property type="project" value="TreeGrafter"/>
</dbReference>
<keyword evidence="4" id="KW-0479">Metal-binding</keyword>
<organism evidence="13 14">
    <name type="scientific">Agrocybe pediades</name>
    <dbReference type="NCBI Taxonomy" id="84607"/>
    <lineage>
        <taxon>Eukaryota</taxon>
        <taxon>Fungi</taxon>
        <taxon>Dikarya</taxon>
        <taxon>Basidiomycota</taxon>
        <taxon>Agaricomycotina</taxon>
        <taxon>Agaricomycetes</taxon>
        <taxon>Agaricomycetidae</taxon>
        <taxon>Agaricales</taxon>
        <taxon>Agaricineae</taxon>
        <taxon>Strophariaceae</taxon>
        <taxon>Agrocybe</taxon>
    </lineage>
</organism>
<keyword evidence="5" id="KW-0863">Zinc-finger</keyword>
<evidence type="ECO:0000256" key="1">
    <source>
        <dbReference type="ARBA" id="ARBA00004123"/>
    </source>
</evidence>
<dbReference type="GO" id="GO:0008270">
    <property type="term" value="F:zinc ion binding"/>
    <property type="evidence" value="ECO:0007669"/>
    <property type="project" value="UniProtKB-KW"/>
</dbReference>
<evidence type="ECO:0000256" key="6">
    <source>
        <dbReference type="ARBA" id="ARBA00022833"/>
    </source>
</evidence>
<dbReference type="GO" id="GO:0000785">
    <property type="term" value="C:chromatin"/>
    <property type="evidence" value="ECO:0007669"/>
    <property type="project" value="TreeGrafter"/>
</dbReference>
<feature type="compositionally biased region" description="Polar residues" evidence="10">
    <location>
        <begin position="1"/>
        <end position="14"/>
    </location>
</feature>
<keyword evidence="14" id="KW-1185">Reference proteome</keyword>
<keyword evidence="6" id="KW-0862">Zinc</keyword>
<dbReference type="GO" id="GO:0061733">
    <property type="term" value="F:protein-lysine-acetyltransferase activity"/>
    <property type="evidence" value="ECO:0007669"/>
    <property type="project" value="TreeGrafter"/>
</dbReference>
<evidence type="ECO:0000256" key="8">
    <source>
        <dbReference type="ARBA" id="ARBA00023306"/>
    </source>
</evidence>
<proteinExistence type="inferred from homology"/>
<evidence type="ECO:0000259" key="12">
    <source>
        <dbReference type="Pfam" id="PF13880"/>
    </source>
</evidence>
<evidence type="ECO:0000256" key="5">
    <source>
        <dbReference type="ARBA" id="ARBA00022771"/>
    </source>
</evidence>
<evidence type="ECO:0000256" key="3">
    <source>
        <dbReference type="ARBA" id="ARBA00022679"/>
    </source>
</evidence>
<dbReference type="AlphaFoldDB" id="A0A8H4VQL9"/>
<dbReference type="GO" id="GO:0005634">
    <property type="term" value="C:nucleus"/>
    <property type="evidence" value="ECO:0007669"/>
    <property type="project" value="UniProtKB-SubCell"/>
</dbReference>
<evidence type="ECO:0000259" key="11">
    <source>
        <dbReference type="Pfam" id="PF13878"/>
    </source>
</evidence>
<comment type="similarity">
    <text evidence="2">Belongs to the acetyltransferase family. ECO subfamily.</text>
</comment>
<sequence length="347" mass="37627">MYTTKVQRTYGSRSAKSRGTLVPPSSPPSALASSPPASPVPTRPLKRSFSEVSEENIPPIFSFKRTKTLPKASSSKLKQKPQAKEKTKSQKTLTQLHFNIDQTILRTCSLCDLSYTKGAPDDEALHRAHCLRVRQGMEWGREEEKDRVRGTNDIVTEVASDVKLKGKNKRGRIICVPADTGGKIGAKLSILFQTINLSLSAPDLPPSVLQSSKVYLFLTPQESQAHRERIVGCVIAQRIETAMKVVPAPSSSSTSPTAPTVTVDGETGLFCSPTLLPTHMGIPRLFVSSSHRRMGVATALLDAAAATFIHGCRLDKSKGDIAFSQPTGMGQAVMKSWGQGGVRVYEE</sequence>
<evidence type="ECO:0008006" key="15">
    <source>
        <dbReference type="Google" id="ProtNLM"/>
    </source>
</evidence>
<keyword evidence="9" id="KW-0012">Acyltransferase</keyword>
<dbReference type="Proteomes" id="UP000521872">
    <property type="component" value="Unassembled WGS sequence"/>
</dbReference>
<comment type="caution">
    <text evidence="13">The sequence shown here is derived from an EMBL/GenBank/DDBJ whole genome shotgun (WGS) entry which is preliminary data.</text>
</comment>
<reference evidence="13 14" key="1">
    <citation type="submission" date="2019-12" db="EMBL/GenBank/DDBJ databases">
        <authorList>
            <person name="Floudas D."/>
            <person name="Bentzer J."/>
            <person name="Ahren D."/>
            <person name="Johansson T."/>
            <person name="Persson P."/>
            <person name="Tunlid A."/>
        </authorList>
    </citation>
    <scope>NUCLEOTIDE SEQUENCE [LARGE SCALE GENOMIC DNA]</scope>
    <source>
        <strain evidence="13 14">CBS 102.39</strain>
    </source>
</reference>
<evidence type="ECO:0000256" key="7">
    <source>
        <dbReference type="ARBA" id="ARBA00023242"/>
    </source>
</evidence>
<feature type="domain" description="N-acetyltransferase ESCO zinc-finger" evidence="11">
    <location>
        <begin position="95"/>
        <end position="130"/>
    </location>
</feature>
<evidence type="ECO:0000256" key="2">
    <source>
        <dbReference type="ARBA" id="ARBA00005816"/>
    </source>
</evidence>
<dbReference type="EMBL" id="JAACJL010000031">
    <property type="protein sequence ID" value="KAF4616499.1"/>
    <property type="molecule type" value="Genomic_DNA"/>
</dbReference>
<dbReference type="InterPro" id="IPR028005">
    <property type="entry name" value="AcTrfase_ESCO_Znf_dom"/>
</dbReference>
<dbReference type="InterPro" id="IPR028009">
    <property type="entry name" value="ESCO_Acetyltransf_dom"/>
</dbReference>
<evidence type="ECO:0000256" key="4">
    <source>
        <dbReference type="ARBA" id="ARBA00022723"/>
    </source>
</evidence>
<dbReference type="InterPro" id="IPR016181">
    <property type="entry name" value="Acyl_CoA_acyltransferase"/>
</dbReference>
<protein>
    <recommendedName>
        <fullName evidence="15">N-acetyltransferase ECO1</fullName>
    </recommendedName>
</protein>
<accession>A0A8H4VQL9</accession>
<evidence type="ECO:0000313" key="13">
    <source>
        <dbReference type="EMBL" id="KAF4616499.1"/>
    </source>
</evidence>
<feature type="domain" description="N-acetyltransferase ESCO acetyl-transferase" evidence="12">
    <location>
        <begin position="277"/>
        <end position="340"/>
    </location>
</feature>
<dbReference type="Pfam" id="PF13880">
    <property type="entry name" value="Acetyltransf_13"/>
    <property type="match status" value="1"/>
</dbReference>
<dbReference type="PANTHER" id="PTHR45884:SF2">
    <property type="entry name" value="N-ACETYLTRANSFERASE ECO"/>
    <property type="match status" value="1"/>
</dbReference>
<feature type="region of interest" description="Disordered" evidence="10">
    <location>
        <begin position="1"/>
        <end position="91"/>
    </location>
</feature>
<keyword evidence="3" id="KW-0808">Transferase</keyword>
<keyword evidence="7" id="KW-0539">Nucleus</keyword>
<gene>
    <name evidence="13" type="ORF">D9613_008590</name>
</gene>
<evidence type="ECO:0000256" key="10">
    <source>
        <dbReference type="SAM" id="MobiDB-lite"/>
    </source>
</evidence>
<dbReference type="SUPFAM" id="SSF55729">
    <property type="entry name" value="Acyl-CoA N-acyltransferases (Nat)"/>
    <property type="match status" value="1"/>
</dbReference>
<comment type="subcellular location">
    <subcellularLocation>
        <location evidence="1">Nucleus</location>
    </subcellularLocation>
</comment>